<dbReference type="Gene3D" id="3.40.50.2300">
    <property type="match status" value="1"/>
</dbReference>
<evidence type="ECO:0000259" key="8">
    <source>
        <dbReference type="PROSITE" id="PS50110"/>
    </source>
</evidence>
<name>A0A2U1QL88_ARTAN</name>
<evidence type="ECO:0000256" key="1">
    <source>
        <dbReference type="ARBA" id="ARBA00004123"/>
    </source>
</evidence>
<dbReference type="NCBIfam" id="TIGR01557">
    <property type="entry name" value="myb_SHAQKYF"/>
    <property type="match status" value="1"/>
</dbReference>
<comment type="caution">
    <text evidence="9">The sequence shown here is derived from an EMBL/GenBank/DDBJ whole genome shotgun (WGS) entry which is preliminary data.</text>
</comment>
<dbReference type="STRING" id="35608.A0A2U1QL88"/>
<dbReference type="GO" id="GO:0000160">
    <property type="term" value="P:phosphorelay signal transduction system"/>
    <property type="evidence" value="ECO:0007669"/>
    <property type="project" value="UniProtKB-KW"/>
</dbReference>
<dbReference type="Pfam" id="PF00072">
    <property type="entry name" value="Response_reg"/>
    <property type="match status" value="1"/>
</dbReference>
<evidence type="ECO:0000256" key="4">
    <source>
        <dbReference type="ARBA" id="ARBA00023163"/>
    </source>
</evidence>
<dbReference type="PROSITE" id="PS50110">
    <property type="entry name" value="RESPONSE_REGULATORY"/>
    <property type="match status" value="1"/>
</dbReference>
<dbReference type="PANTHER" id="PTHR43874">
    <property type="entry name" value="TWO-COMPONENT RESPONSE REGULATOR"/>
    <property type="match status" value="1"/>
</dbReference>
<dbReference type="EMBL" id="PKPP01000052">
    <property type="protein sequence ID" value="PWA98727.1"/>
    <property type="molecule type" value="Genomic_DNA"/>
</dbReference>
<keyword evidence="2" id="KW-0902">Two-component regulatory system</keyword>
<evidence type="ECO:0000313" key="10">
    <source>
        <dbReference type="Proteomes" id="UP000245207"/>
    </source>
</evidence>
<reference evidence="9 10" key="1">
    <citation type="journal article" date="2018" name="Mol. Plant">
        <title>The genome of Artemisia annua provides insight into the evolution of Asteraceae family and artemisinin biosynthesis.</title>
        <authorList>
            <person name="Shen Q."/>
            <person name="Zhang L."/>
            <person name="Liao Z."/>
            <person name="Wang S."/>
            <person name="Yan T."/>
            <person name="Shi P."/>
            <person name="Liu M."/>
            <person name="Fu X."/>
            <person name="Pan Q."/>
            <person name="Wang Y."/>
            <person name="Lv Z."/>
            <person name="Lu X."/>
            <person name="Zhang F."/>
            <person name="Jiang W."/>
            <person name="Ma Y."/>
            <person name="Chen M."/>
            <person name="Hao X."/>
            <person name="Li L."/>
            <person name="Tang Y."/>
            <person name="Lv G."/>
            <person name="Zhou Y."/>
            <person name="Sun X."/>
            <person name="Brodelius P.E."/>
            <person name="Rose J.K.C."/>
            <person name="Tang K."/>
        </authorList>
    </citation>
    <scope>NUCLEOTIDE SEQUENCE [LARGE SCALE GENOMIC DNA]</scope>
    <source>
        <strain evidence="10">cv. Huhao1</strain>
        <tissue evidence="9">Leaf</tissue>
    </source>
</reference>
<proteinExistence type="predicted"/>
<dbReference type="InterPro" id="IPR009057">
    <property type="entry name" value="Homeodomain-like_sf"/>
</dbReference>
<dbReference type="InterPro" id="IPR001789">
    <property type="entry name" value="Sig_transdc_resp-reg_receiver"/>
</dbReference>
<accession>A0A2U1QL88</accession>
<dbReference type="GO" id="GO:0003677">
    <property type="term" value="F:DNA binding"/>
    <property type="evidence" value="ECO:0007669"/>
    <property type="project" value="InterPro"/>
</dbReference>
<dbReference type="InterPro" id="IPR006447">
    <property type="entry name" value="Myb_dom_plants"/>
</dbReference>
<keyword evidence="5" id="KW-0539">Nucleus</keyword>
<evidence type="ECO:0000256" key="3">
    <source>
        <dbReference type="ARBA" id="ARBA00023015"/>
    </source>
</evidence>
<dbReference type="OrthoDB" id="60033at2759"/>
<dbReference type="GO" id="GO:0005634">
    <property type="term" value="C:nucleus"/>
    <property type="evidence" value="ECO:0007669"/>
    <property type="project" value="UniProtKB-SubCell"/>
</dbReference>
<gene>
    <name evidence="9" type="ORF">CTI12_AA015100</name>
</gene>
<evidence type="ECO:0000256" key="5">
    <source>
        <dbReference type="ARBA" id="ARBA00023242"/>
    </source>
</evidence>
<evidence type="ECO:0000256" key="6">
    <source>
        <dbReference type="PROSITE-ProRule" id="PRU00169"/>
    </source>
</evidence>
<protein>
    <submittedName>
        <fullName evidence="9">CheY-like superfamily, Signal transduction response regulator, PEP-CTERM system</fullName>
    </submittedName>
</protein>
<organism evidence="9 10">
    <name type="scientific">Artemisia annua</name>
    <name type="common">Sweet wormwood</name>
    <dbReference type="NCBI Taxonomy" id="35608"/>
    <lineage>
        <taxon>Eukaryota</taxon>
        <taxon>Viridiplantae</taxon>
        <taxon>Streptophyta</taxon>
        <taxon>Embryophyta</taxon>
        <taxon>Tracheophyta</taxon>
        <taxon>Spermatophyta</taxon>
        <taxon>Magnoliopsida</taxon>
        <taxon>eudicotyledons</taxon>
        <taxon>Gunneridae</taxon>
        <taxon>Pentapetalae</taxon>
        <taxon>asterids</taxon>
        <taxon>campanulids</taxon>
        <taxon>Asterales</taxon>
        <taxon>Asteraceae</taxon>
        <taxon>Asteroideae</taxon>
        <taxon>Anthemideae</taxon>
        <taxon>Artemisiinae</taxon>
        <taxon>Artemisia</taxon>
    </lineage>
</organism>
<dbReference type="SUPFAM" id="SSF52172">
    <property type="entry name" value="CheY-like"/>
    <property type="match status" value="1"/>
</dbReference>
<feature type="region of interest" description="Disordered" evidence="7">
    <location>
        <begin position="146"/>
        <end position="178"/>
    </location>
</feature>
<keyword evidence="10" id="KW-1185">Reference proteome</keyword>
<evidence type="ECO:0000313" key="9">
    <source>
        <dbReference type="EMBL" id="PWA98727.1"/>
    </source>
</evidence>
<dbReference type="InterPro" id="IPR011006">
    <property type="entry name" value="CheY-like_superfamily"/>
</dbReference>
<dbReference type="AlphaFoldDB" id="A0A2U1QL88"/>
<dbReference type="Gene3D" id="1.10.10.60">
    <property type="entry name" value="Homeodomain-like"/>
    <property type="match status" value="1"/>
</dbReference>
<dbReference type="GO" id="GO:0009736">
    <property type="term" value="P:cytokinin-activated signaling pathway"/>
    <property type="evidence" value="ECO:0007669"/>
    <property type="project" value="InterPro"/>
</dbReference>
<dbReference type="SUPFAM" id="SSF46689">
    <property type="entry name" value="Homeodomain-like"/>
    <property type="match status" value="1"/>
</dbReference>
<comment type="subcellular location">
    <subcellularLocation>
        <location evidence="1">Nucleus</location>
    </subcellularLocation>
</comment>
<sequence>MISSSEKSPMKPLSIEDSFNPHGLKVLVVDNDPHSLLHLTEMLISCQYQVTTCSLPTEALQLIKDDNKFDMVITEVHFSPDINDIEFLEIIVRETGLPVVNDSVDTITECIMKGACTCITKPAKKKVIQLLWQHVARRVLRHQLMKPTDKLENEPSSCTSMEDKEFSGSSGSDDVQMDDDQTKKHRMVWTDELHSQFVDVVKYLGIENAVPKKVLELMNVPGLRRGNVASHLQKYRKDLQILSTNIPQGFTKQSSVSTDAYSPVSKYNDSFISTQPITEVQQEDSSIQVPGGANSQVIENKDLFTTNSPITELQPHFAVQDSSTQLVPSGAYHPVIEKDWLVGSPPITDVELQMLQKFEFDNPLSSFHDLDYCL</sequence>
<dbReference type="FunFam" id="1.10.10.60:FF:000007">
    <property type="entry name" value="Two-component response regulator"/>
    <property type="match status" value="1"/>
</dbReference>
<dbReference type="Proteomes" id="UP000245207">
    <property type="component" value="Unassembled WGS sequence"/>
</dbReference>
<comment type="caution">
    <text evidence="6">Lacks conserved residue(s) required for the propagation of feature annotation.</text>
</comment>
<dbReference type="InterPro" id="IPR045279">
    <property type="entry name" value="ARR-like"/>
</dbReference>
<dbReference type="PANTHER" id="PTHR43874:SF19">
    <property type="entry name" value="RESPONSE REGULATOR 23-RELATED"/>
    <property type="match status" value="1"/>
</dbReference>
<evidence type="ECO:0000256" key="2">
    <source>
        <dbReference type="ARBA" id="ARBA00023012"/>
    </source>
</evidence>
<feature type="domain" description="Response regulatory" evidence="8">
    <location>
        <begin position="25"/>
        <end position="136"/>
    </location>
</feature>
<dbReference type="SMART" id="SM00448">
    <property type="entry name" value="REC"/>
    <property type="match status" value="1"/>
</dbReference>
<keyword evidence="4" id="KW-0804">Transcription</keyword>
<keyword evidence="3" id="KW-0805">Transcription regulation</keyword>
<evidence type="ECO:0000256" key="7">
    <source>
        <dbReference type="SAM" id="MobiDB-lite"/>
    </source>
</evidence>